<keyword evidence="1" id="KW-0472">Membrane</keyword>
<proteinExistence type="predicted"/>
<dbReference type="Proteomes" id="UP001162030">
    <property type="component" value="Chromosome"/>
</dbReference>
<reference evidence="4 5" key="1">
    <citation type="submission" date="2023-03" db="EMBL/GenBank/DDBJ databases">
        <authorList>
            <person name="Pearce D."/>
        </authorList>
    </citation>
    <scope>NUCLEOTIDE SEQUENCE [LARGE SCALE GENOMIC DNA]</scope>
    <source>
        <strain evidence="4">Msz</strain>
    </source>
</reference>
<accession>A0ABM9I402</accession>
<keyword evidence="1" id="KW-1133">Transmembrane helix</keyword>
<feature type="transmembrane region" description="Helical" evidence="1">
    <location>
        <begin position="39"/>
        <end position="59"/>
    </location>
</feature>
<name>A0ABM9I402_9GAMM</name>
<dbReference type="RefSeq" id="WP_051331879.1">
    <property type="nucleotide sequence ID" value="NZ_OX458333.1"/>
</dbReference>
<keyword evidence="1" id="KW-0812">Transmembrane</keyword>
<evidence type="ECO:0000259" key="2">
    <source>
        <dbReference type="Pfam" id="PF13681"/>
    </source>
</evidence>
<evidence type="ECO:0000313" key="4">
    <source>
        <dbReference type="EMBL" id="CAI8877009.1"/>
    </source>
</evidence>
<sequence length="221" mass="23646">MENRFPITTRQRTLTTLDASSVSRTPARSGVGHGNRQKGAALVTSLIILLMLTLMGVAAMQTTTLEEKMAGNLRNENLAFQAAEAALRAGEAYLQGFAIGPFVADTSETNLALNPAGLYQPTLSPATERWQQTDIWTEAGSLALDQALAGLAEPPRYIIEDLSSYTRCTNSGNCTNVPLPRTPGGSVKFGPIPDVGRFRITARGVGGTTDAVVLLQSYYNR</sequence>
<gene>
    <name evidence="4" type="ORF">MSZNOR_2990</name>
</gene>
<evidence type="ECO:0000259" key="3">
    <source>
        <dbReference type="Pfam" id="PF14341"/>
    </source>
</evidence>
<evidence type="ECO:0000313" key="5">
    <source>
        <dbReference type="Proteomes" id="UP001162030"/>
    </source>
</evidence>
<dbReference type="InterPro" id="IPR025205">
    <property type="entry name" value="PilX/PilW_C"/>
</dbReference>
<dbReference type="Pfam" id="PF13681">
    <property type="entry name" value="PilX"/>
    <property type="match status" value="1"/>
</dbReference>
<feature type="domain" description="Type 4 fimbrial biogenesis protein PilX N-terminal" evidence="3">
    <location>
        <begin position="38"/>
        <end position="88"/>
    </location>
</feature>
<dbReference type="Pfam" id="PF14341">
    <property type="entry name" value="PilX_N"/>
    <property type="match status" value="1"/>
</dbReference>
<organism evidence="4 5">
    <name type="scientific">Methylocaldum szegediense</name>
    <dbReference type="NCBI Taxonomy" id="73780"/>
    <lineage>
        <taxon>Bacteria</taxon>
        <taxon>Pseudomonadati</taxon>
        <taxon>Pseudomonadota</taxon>
        <taxon>Gammaproteobacteria</taxon>
        <taxon>Methylococcales</taxon>
        <taxon>Methylococcaceae</taxon>
        <taxon>Methylocaldum</taxon>
    </lineage>
</organism>
<feature type="domain" description="PilX/PilW C-terminal" evidence="2">
    <location>
        <begin position="125"/>
        <end position="220"/>
    </location>
</feature>
<protein>
    <submittedName>
        <fullName evidence="4">Type IV pilus assembly protein PilX</fullName>
    </submittedName>
</protein>
<dbReference type="EMBL" id="OX458333">
    <property type="protein sequence ID" value="CAI8877009.1"/>
    <property type="molecule type" value="Genomic_DNA"/>
</dbReference>
<keyword evidence="5" id="KW-1185">Reference proteome</keyword>
<evidence type="ECO:0000256" key="1">
    <source>
        <dbReference type="SAM" id="Phobius"/>
    </source>
</evidence>
<dbReference type="InterPro" id="IPR025746">
    <property type="entry name" value="PilX_N_dom"/>
</dbReference>